<evidence type="ECO:0000313" key="2">
    <source>
        <dbReference type="Proteomes" id="UP001596099"/>
    </source>
</evidence>
<comment type="caution">
    <text evidence="1">The sequence shown here is derived from an EMBL/GenBank/DDBJ whole genome shotgun (WGS) entry which is preliminary data.</text>
</comment>
<name>A0ABD5RI95_9EURY</name>
<proteinExistence type="predicted"/>
<keyword evidence="2" id="KW-1185">Reference proteome</keyword>
<protein>
    <submittedName>
        <fullName evidence="1">Uncharacterized protein</fullName>
    </submittedName>
</protein>
<dbReference type="EMBL" id="JBHSQH010000001">
    <property type="protein sequence ID" value="MFC5970034.1"/>
    <property type="molecule type" value="Genomic_DNA"/>
</dbReference>
<organism evidence="1 2">
    <name type="scientific">Halomarina salina</name>
    <dbReference type="NCBI Taxonomy" id="1872699"/>
    <lineage>
        <taxon>Archaea</taxon>
        <taxon>Methanobacteriati</taxon>
        <taxon>Methanobacteriota</taxon>
        <taxon>Stenosarchaea group</taxon>
        <taxon>Halobacteria</taxon>
        <taxon>Halobacteriales</taxon>
        <taxon>Natronomonadaceae</taxon>
        <taxon>Halomarina</taxon>
    </lineage>
</organism>
<gene>
    <name evidence="1" type="ORF">ACFPYI_01700</name>
</gene>
<dbReference type="AlphaFoldDB" id="A0ABD5RI95"/>
<dbReference type="RefSeq" id="WP_247418662.1">
    <property type="nucleotide sequence ID" value="NZ_JALLGW010000002.1"/>
</dbReference>
<evidence type="ECO:0000313" key="1">
    <source>
        <dbReference type="EMBL" id="MFC5970034.1"/>
    </source>
</evidence>
<accession>A0ABD5RI95</accession>
<reference evidence="1 2" key="1">
    <citation type="journal article" date="2019" name="Int. J. Syst. Evol. Microbiol.">
        <title>The Global Catalogue of Microorganisms (GCM) 10K type strain sequencing project: providing services to taxonomists for standard genome sequencing and annotation.</title>
        <authorList>
            <consortium name="The Broad Institute Genomics Platform"/>
            <consortium name="The Broad Institute Genome Sequencing Center for Infectious Disease"/>
            <person name="Wu L."/>
            <person name="Ma J."/>
        </authorList>
    </citation>
    <scope>NUCLEOTIDE SEQUENCE [LARGE SCALE GENOMIC DNA]</scope>
    <source>
        <strain evidence="1 2">CGMCC 1.12543</strain>
    </source>
</reference>
<dbReference type="Proteomes" id="UP001596099">
    <property type="component" value="Unassembled WGS sequence"/>
</dbReference>
<sequence>MTDTDTNTLAKFCPQCGTDIAASRTIAVDDDLPMIGVWGNGEGCIAVETGEVRLYVHVDGDAS</sequence>